<dbReference type="SMART" id="SM00858">
    <property type="entry name" value="SAF"/>
    <property type="match status" value="1"/>
</dbReference>
<dbReference type="InterPro" id="IPR013785">
    <property type="entry name" value="Aldolase_TIM"/>
</dbReference>
<dbReference type="PROSITE" id="PS50844">
    <property type="entry name" value="AFP_LIKE"/>
    <property type="match status" value="1"/>
</dbReference>
<dbReference type="InterPro" id="IPR036732">
    <property type="entry name" value="AFP_Neu5c_C_sf"/>
</dbReference>
<dbReference type="Pfam" id="PF03102">
    <property type="entry name" value="NeuB"/>
    <property type="match status" value="1"/>
</dbReference>
<dbReference type="Gene3D" id="3.20.20.70">
    <property type="entry name" value="Aldolase class I"/>
    <property type="match status" value="1"/>
</dbReference>
<sequence>MYISNRSIGYDDPTFIVAEIGANHNGDFELAKRSIRAAAEAGVDAVKFQTYTADELLSDHERIVSWGKSPALKSEKIGDMFNRLSLKRQWHLDLFNYAKSLGVIPFSTPFSLDGVRFLNELKVPCFKVAASDVNYLEMLTLLAKMNKPVMLSLGKCSLSEADIAINTLLNNGCKDLVIMHCVSQYPSPMEEMNLRVIKSTKAMYPECIVGFSDHSLGITSAIGAVVLGARVIEKHFTLNKQLDGPDHWFSLDPLEMKLLVNEIRNIELALGSPRKRVMPSEENERQTSIRSIVLNKDLNYGDIIRKEDIKFTRPGWGISPFDRDKIIGLKINKSLPKNTVLKWEYFK</sequence>
<protein>
    <recommendedName>
        <fullName evidence="1">AFP-like domain-containing protein</fullName>
    </recommendedName>
</protein>
<dbReference type="Gene3D" id="3.90.1210.10">
    <property type="entry name" value="Antifreeze-like/N-acetylneuraminic acid synthase C-terminal domain"/>
    <property type="match status" value="1"/>
</dbReference>
<reference evidence="2 3" key="1">
    <citation type="submission" date="2015-09" db="EMBL/GenBank/DDBJ databases">
        <title>Genome sequencing project for genomic taxonomy and phylogenomics of Bacillus-like bacteria.</title>
        <authorList>
            <person name="Liu B."/>
            <person name="Wang J."/>
            <person name="Zhu Y."/>
            <person name="Liu G."/>
            <person name="Chen Q."/>
            <person name="Chen Z."/>
            <person name="Lan J."/>
            <person name="Che J."/>
            <person name="Ge C."/>
            <person name="Shi H."/>
            <person name="Pan Z."/>
            <person name="Liu X."/>
        </authorList>
    </citation>
    <scope>NUCLEOTIDE SEQUENCE [LARGE SCALE GENOMIC DNA]</scope>
    <source>
        <strain evidence="2 3">FJAT-18043</strain>
    </source>
</reference>
<dbReference type="GO" id="GO:0047444">
    <property type="term" value="F:N-acylneuraminate-9-phosphate synthase activity"/>
    <property type="evidence" value="ECO:0007669"/>
    <property type="project" value="TreeGrafter"/>
</dbReference>
<dbReference type="PATRIC" id="fig|1637975.4.peg.2330"/>
<evidence type="ECO:0000313" key="2">
    <source>
        <dbReference type="EMBL" id="KQL19309.1"/>
    </source>
</evidence>
<dbReference type="Proteomes" id="UP000050996">
    <property type="component" value="Unassembled WGS sequence"/>
</dbReference>
<dbReference type="RefSeq" id="WP_053475834.1">
    <property type="nucleotide sequence ID" value="NZ_CP041305.1"/>
</dbReference>
<evidence type="ECO:0000259" key="1">
    <source>
        <dbReference type="PROSITE" id="PS50844"/>
    </source>
</evidence>
<keyword evidence="3" id="KW-1185">Reference proteome</keyword>
<organism evidence="2 3">
    <name type="scientific">Cytobacillus solani</name>
    <dbReference type="NCBI Taxonomy" id="1637975"/>
    <lineage>
        <taxon>Bacteria</taxon>
        <taxon>Bacillati</taxon>
        <taxon>Bacillota</taxon>
        <taxon>Bacilli</taxon>
        <taxon>Bacillales</taxon>
        <taxon>Bacillaceae</taxon>
        <taxon>Cytobacillus</taxon>
    </lineage>
</organism>
<comment type="caution">
    <text evidence="2">The sequence shown here is derived from an EMBL/GenBank/DDBJ whole genome shotgun (WGS) entry which is preliminary data.</text>
</comment>
<dbReference type="GO" id="GO:0016051">
    <property type="term" value="P:carbohydrate biosynthetic process"/>
    <property type="evidence" value="ECO:0007669"/>
    <property type="project" value="InterPro"/>
</dbReference>
<dbReference type="PANTHER" id="PTHR42966">
    <property type="entry name" value="N-ACETYLNEURAMINATE SYNTHASE"/>
    <property type="match status" value="1"/>
</dbReference>
<dbReference type="AlphaFoldDB" id="A0A0Q3T719"/>
<dbReference type="Pfam" id="PF08666">
    <property type="entry name" value="SAF"/>
    <property type="match status" value="1"/>
</dbReference>
<dbReference type="InterPro" id="IPR057736">
    <property type="entry name" value="SAF_PseI/NeuA/NeuB"/>
</dbReference>
<proteinExistence type="predicted"/>
<dbReference type="SUPFAM" id="SSF51569">
    <property type="entry name" value="Aldolase"/>
    <property type="match status" value="1"/>
</dbReference>
<accession>A0A0Q3T719</accession>
<dbReference type="InterPro" id="IPR013132">
    <property type="entry name" value="PseI/NeuA/B-like_N"/>
</dbReference>
<dbReference type="SUPFAM" id="SSF51269">
    <property type="entry name" value="AFP III-like domain"/>
    <property type="match status" value="1"/>
</dbReference>
<dbReference type="InterPro" id="IPR051690">
    <property type="entry name" value="PseI-like"/>
</dbReference>
<dbReference type="CDD" id="cd11615">
    <property type="entry name" value="SAF_NeuB_like"/>
    <property type="match status" value="1"/>
</dbReference>
<dbReference type="InterPro" id="IPR013974">
    <property type="entry name" value="SAF"/>
</dbReference>
<dbReference type="STRING" id="1637975.AN957_12505"/>
<dbReference type="EMBL" id="LJIX01000006">
    <property type="protein sequence ID" value="KQL19309.1"/>
    <property type="molecule type" value="Genomic_DNA"/>
</dbReference>
<dbReference type="InterPro" id="IPR006190">
    <property type="entry name" value="SAF_AFP_Neu5Ac"/>
</dbReference>
<dbReference type="PANTHER" id="PTHR42966:SF1">
    <property type="entry name" value="SIALIC ACID SYNTHASE"/>
    <property type="match status" value="1"/>
</dbReference>
<name>A0A0Q3T719_9BACI</name>
<gene>
    <name evidence="2" type="ORF">AN957_12505</name>
</gene>
<evidence type="ECO:0000313" key="3">
    <source>
        <dbReference type="Proteomes" id="UP000050996"/>
    </source>
</evidence>
<feature type="domain" description="AFP-like" evidence="1">
    <location>
        <begin position="291"/>
        <end position="347"/>
    </location>
</feature>